<dbReference type="OrthoDB" id="425114at2759"/>
<dbReference type="EMBL" id="CAJNNV010008311">
    <property type="protein sequence ID" value="CAE8596047.1"/>
    <property type="molecule type" value="Genomic_DNA"/>
</dbReference>
<dbReference type="InterPro" id="IPR015424">
    <property type="entry name" value="PyrdxlP-dep_Trfase"/>
</dbReference>
<dbReference type="InterPro" id="IPR049704">
    <property type="entry name" value="Aminotrans_3_PPA_site"/>
</dbReference>
<keyword evidence="3" id="KW-1185">Reference proteome</keyword>
<dbReference type="InterPro" id="IPR005814">
    <property type="entry name" value="Aminotrans_3"/>
</dbReference>
<protein>
    <submittedName>
        <fullName evidence="2">Uncharacterized protein</fullName>
    </submittedName>
</protein>
<dbReference type="PANTHER" id="PTHR43713:SF3">
    <property type="entry name" value="GLUTAMATE-1-SEMIALDEHYDE 2,1-AMINOMUTASE 1, CHLOROPLASTIC-RELATED"/>
    <property type="match status" value="1"/>
</dbReference>
<evidence type="ECO:0000313" key="3">
    <source>
        <dbReference type="Proteomes" id="UP000654075"/>
    </source>
</evidence>
<proteinExistence type="predicted"/>
<gene>
    <name evidence="2" type="ORF">PGLA1383_LOCUS14520</name>
</gene>
<comment type="cofactor">
    <cofactor evidence="1">
        <name>pyridoxal 5'-phosphate</name>
        <dbReference type="ChEBI" id="CHEBI:597326"/>
    </cofactor>
</comment>
<dbReference type="Proteomes" id="UP000654075">
    <property type="component" value="Unassembled WGS sequence"/>
</dbReference>
<accession>A0A813E4P0</accession>
<comment type="caution">
    <text evidence="2">The sequence shown here is derived from an EMBL/GenBank/DDBJ whole genome shotgun (WGS) entry which is preliminary data.</text>
</comment>
<dbReference type="SUPFAM" id="SSF53383">
    <property type="entry name" value="PLP-dependent transferases"/>
    <property type="match status" value="1"/>
</dbReference>
<reference evidence="2" key="1">
    <citation type="submission" date="2021-02" db="EMBL/GenBank/DDBJ databases">
        <authorList>
            <person name="Dougan E. K."/>
            <person name="Rhodes N."/>
            <person name="Thang M."/>
            <person name="Chan C."/>
        </authorList>
    </citation>
    <scope>NUCLEOTIDE SEQUENCE</scope>
</reference>
<organism evidence="2 3">
    <name type="scientific">Polarella glacialis</name>
    <name type="common">Dinoflagellate</name>
    <dbReference type="NCBI Taxonomy" id="89957"/>
    <lineage>
        <taxon>Eukaryota</taxon>
        <taxon>Sar</taxon>
        <taxon>Alveolata</taxon>
        <taxon>Dinophyceae</taxon>
        <taxon>Suessiales</taxon>
        <taxon>Suessiaceae</taxon>
        <taxon>Polarella</taxon>
    </lineage>
</organism>
<name>A0A813E4P0_POLGL</name>
<dbReference type="PANTHER" id="PTHR43713">
    <property type="entry name" value="GLUTAMATE-1-SEMIALDEHYDE 2,1-AMINOMUTASE"/>
    <property type="match status" value="1"/>
</dbReference>
<dbReference type="AlphaFoldDB" id="A0A813E4P0"/>
<dbReference type="Pfam" id="PF00202">
    <property type="entry name" value="Aminotran_3"/>
    <property type="match status" value="1"/>
</dbReference>
<dbReference type="PROSITE" id="PS00600">
    <property type="entry name" value="AA_TRANSFER_CLASS_3"/>
    <property type="match status" value="1"/>
</dbReference>
<evidence type="ECO:0000256" key="1">
    <source>
        <dbReference type="ARBA" id="ARBA00001933"/>
    </source>
</evidence>
<sequence>MLTIAKLSLLAWQDMNELSLTVIKARASEIAAVMINPLQCFHLNQSPPSDVVLSSNNRKVGPTPGYKEWLHKLADVCKTAGVVLVFDEVYTGFRLHPRGAQGAYDVKADIVVYGKTLGGGLPIGVCCGPKHLMARGDVKKAARVNYVMASMNAFLKWQDIMRREKGYPIQLTSWYSVWSILYSNPGRYHWLFQYYLKDAGVNLSWVGSGRLLFSLEWQKADYDRLLERLLTACEEMQKGGWWETPVANIKSKLGMEIGGALFKNILGLS</sequence>
<dbReference type="GO" id="GO:0030170">
    <property type="term" value="F:pyridoxal phosphate binding"/>
    <property type="evidence" value="ECO:0007669"/>
    <property type="project" value="InterPro"/>
</dbReference>
<dbReference type="Gene3D" id="3.40.640.10">
    <property type="entry name" value="Type I PLP-dependent aspartate aminotransferase-like (Major domain)"/>
    <property type="match status" value="1"/>
</dbReference>
<evidence type="ECO:0000313" key="2">
    <source>
        <dbReference type="EMBL" id="CAE8596047.1"/>
    </source>
</evidence>
<dbReference type="InterPro" id="IPR015421">
    <property type="entry name" value="PyrdxlP-dep_Trfase_major"/>
</dbReference>
<dbReference type="GO" id="GO:0008483">
    <property type="term" value="F:transaminase activity"/>
    <property type="evidence" value="ECO:0007669"/>
    <property type="project" value="InterPro"/>
</dbReference>